<dbReference type="PROSITE" id="PS51352">
    <property type="entry name" value="THIOREDOXIN_2"/>
    <property type="match status" value="1"/>
</dbReference>
<sequence length="168" mass="18552">MGVHHVSDKADFESQLASAGSKLVVVDFFATWCGPCKMISPALDKMSEELVADVVFLKVDVDENEDIATDHKVTVMPTFLLFRNGQKVDEFSGANESKLRELITKNNCGDSNGCIELTKNEKTGIATICISNYKKRNALNDKLVDQLSQAITQLEEWPTVKTSAYCVT</sequence>
<proteinExistence type="predicted"/>
<evidence type="ECO:0000313" key="7">
    <source>
        <dbReference type="Proteomes" id="UP000728032"/>
    </source>
</evidence>
<dbReference type="FunFam" id="3.40.30.10:FF:000104">
    <property type="entry name" value="Thioredoxin"/>
    <property type="match status" value="1"/>
</dbReference>
<evidence type="ECO:0000256" key="4">
    <source>
        <dbReference type="ARBA" id="ARBA00023284"/>
    </source>
</evidence>
<dbReference type="Gene3D" id="3.90.226.10">
    <property type="entry name" value="2-enoyl-CoA Hydratase, Chain A, domain 1"/>
    <property type="match status" value="1"/>
</dbReference>
<evidence type="ECO:0000313" key="6">
    <source>
        <dbReference type="EMBL" id="CAD7659368.1"/>
    </source>
</evidence>
<dbReference type="InterPro" id="IPR017937">
    <property type="entry name" value="Thioredoxin_CS"/>
</dbReference>
<dbReference type="PANTHER" id="PTHR46115">
    <property type="entry name" value="THIOREDOXIN-LIKE PROTEIN 1"/>
    <property type="match status" value="1"/>
</dbReference>
<dbReference type="InterPro" id="IPR005746">
    <property type="entry name" value="Thioredoxin"/>
</dbReference>
<keyword evidence="2" id="KW-0249">Electron transport</keyword>
<organism evidence="6">
    <name type="scientific">Oppiella nova</name>
    <dbReference type="NCBI Taxonomy" id="334625"/>
    <lineage>
        <taxon>Eukaryota</taxon>
        <taxon>Metazoa</taxon>
        <taxon>Ecdysozoa</taxon>
        <taxon>Arthropoda</taxon>
        <taxon>Chelicerata</taxon>
        <taxon>Arachnida</taxon>
        <taxon>Acari</taxon>
        <taxon>Acariformes</taxon>
        <taxon>Sarcoptiformes</taxon>
        <taxon>Oribatida</taxon>
        <taxon>Brachypylina</taxon>
        <taxon>Oppioidea</taxon>
        <taxon>Oppiidae</taxon>
        <taxon>Oppiella</taxon>
    </lineage>
</organism>
<feature type="domain" description="Thioredoxin" evidence="5">
    <location>
        <begin position="1"/>
        <end position="108"/>
    </location>
</feature>
<dbReference type="NCBIfam" id="TIGR01068">
    <property type="entry name" value="thioredoxin"/>
    <property type="match status" value="1"/>
</dbReference>
<keyword evidence="4" id="KW-0676">Redox-active center</keyword>
<evidence type="ECO:0000259" key="5">
    <source>
        <dbReference type="PROSITE" id="PS51352"/>
    </source>
</evidence>
<dbReference type="InterPro" id="IPR029045">
    <property type="entry name" value="ClpP/crotonase-like_dom_sf"/>
</dbReference>
<dbReference type="OrthoDB" id="2121326at2759"/>
<dbReference type="EMBL" id="OC932049">
    <property type="protein sequence ID" value="CAD7659368.1"/>
    <property type="molecule type" value="Genomic_DNA"/>
</dbReference>
<gene>
    <name evidence="6" type="ORF">ONB1V03_LOCUS15964</name>
</gene>
<dbReference type="InterPro" id="IPR036249">
    <property type="entry name" value="Thioredoxin-like_sf"/>
</dbReference>
<evidence type="ECO:0000256" key="2">
    <source>
        <dbReference type="ARBA" id="ARBA00022982"/>
    </source>
</evidence>
<accession>A0A7R9MFS7</accession>
<dbReference type="Gene3D" id="3.40.30.10">
    <property type="entry name" value="Glutaredoxin"/>
    <property type="match status" value="1"/>
</dbReference>
<dbReference type="InterPro" id="IPR013766">
    <property type="entry name" value="Thioredoxin_domain"/>
</dbReference>
<dbReference type="Pfam" id="PF00085">
    <property type="entry name" value="Thioredoxin"/>
    <property type="match status" value="1"/>
</dbReference>
<dbReference type="SUPFAM" id="SSF52833">
    <property type="entry name" value="Thioredoxin-like"/>
    <property type="match status" value="1"/>
</dbReference>
<evidence type="ECO:0000256" key="3">
    <source>
        <dbReference type="ARBA" id="ARBA00023157"/>
    </source>
</evidence>
<dbReference type="EMBL" id="CAJPVJ010017224">
    <property type="protein sequence ID" value="CAG2176530.1"/>
    <property type="molecule type" value="Genomic_DNA"/>
</dbReference>
<dbReference type="CDD" id="cd02947">
    <property type="entry name" value="TRX_family"/>
    <property type="match status" value="1"/>
</dbReference>
<dbReference type="GO" id="GO:0015035">
    <property type="term" value="F:protein-disulfide reductase activity"/>
    <property type="evidence" value="ECO:0007669"/>
    <property type="project" value="InterPro"/>
</dbReference>
<dbReference type="AlphaFoldDB" id="A0A7R9MFS7"/>
<dbReference type="PROSITE" id="PS00194">
    <property type="entry name" value="THIOREDOXIN_1"/>
    <property type="match status" value="1"/>
</dbReference>
<keyword evidence="7" id="KW-1185">Reference proteome</keyword>
<dbReference type="Proteomes" id="UP000728032">
    <property type="component" value="Unassembled WGS sequence"/>
</dbReference>
<evidence type="ECO:0000256" key="1">
    <source>
        <dbReference type="ARBA" id="ARBA00022448"/>
    </source>
</evidence>
<dbReference type="PRINTS" id="PR00421">
    <property type="entry name" value="THIOREDOXIN"/>
</dbReference>
<dbReference type="SUPFAM" id="SSF52096">
    <property type="entry name" value="ClpP/crotonase"/>
    <property type="match status" value="1"/>
</dbReference>
<keyword evidence="3" id="KW-1015">Disulfide bond</keyword>
<reference evidence="6" key="1">
    <citation type="submission" date="2020-11" db="EMBL/GenBank/DDBJ databases">
        <authorList>
            <person name="Tran Van P."/>
        </authorList>
    </citation>
    <scope>NUCLEOTIDE SEQUENCE</scope>
</reference>
<protein>
    <recommendedName>
        <fullName evidence="5">Thioredoxin domain-containing protein</fullName>
    </recommendedName>
</protein>
<keyword evidence="1" id="KW-0813">Transport</keyword>
<name>A0A7R9MFS7_9ACAR</name>